<gene>
    <name evidence="2" type="ORF">COCON_G00129540</name>
</gene>
<dbReference type="InterPro" id="IPR053040">
    <property type="entry name" value="LRR-containing_protein_71"/>
</dbReference>
<dbReference type="PANTHER" id="PTHR46984:SF1">
    <property type="entry name" value="LEUCINE-RICH REPEAT-CONTAINING PROTEIN 71"/>
    <property type="match status" value="1"/>
</dbReference>
<proteinExistence type="predicted"/>
<feature type="compositionally biased region" description="Polar residues" evidence="1">
    <location>
        <begin position="73"/>
        <end position="95"/>
    </location>
</feature>
<comment type="caution">
    <text evidence="2">The sequence shown here is derived from an EMBL/GenBank/DDBJ whole genome shotgun (WGS) entry which is preliminary data.</text>
</comment>
<feature type="region of interest" description="Disordered" evidence="1">
    <location>
        <begin position="67"/>
        <end position="100"/>
    </location>
</feature>
<dbReference type="EMBL" id="JAFJMO010000009">
    <property type="protein sequence ID" value="KAJ8267782.1"/>
    <property type="molecule type" value="Genomic_DNA"/>
</dbReference>
<dbReference type="PANTHER" id="PTHR46984">
    <property type="entry name" value="LEUCINE-RICH REPEAT-CONTAINING PROTEIN 71"/>
    <property type="match status" value="1"/>
</dbReference>
<dbReference type="Proteomes" id="UP001152803">
    <property type="component" value="Unassembled WGS sequence"/>
</dbReference>
<evidence type="ECO:0000313" key="3">
    <source>
        <dbReference type="Proteomes" id="UP001152803"/>
    </source>
</evidence>
<dbReference type="SMART" id="SM00368">
    <property type="entry name" value="LRR_RI"/>
    <property type="match status" value="4"/>
</dbReference>
<dbReference type="SUPFAM" id="SSF52047">
    <property type="entry name" value="RNI-like"/>
    <property type="match status" value="1"/>
</dbReference>
<accession>A0A9Q1DDJ2</accession>
<evidence type="ECO:0000313" key="2">
    <source>
        <dbReference type="EMBL" id="KAJ8267782.1"/>
    </source>
</evidence>
<feature type="compositionally biased region" description="Low complexity" evidence="1">
    <location>
        <begin position="307"/>
        <end position="321"/>
    </location>
</feature>
<reference evidence="2" key="1">
    <citation type="journal article" date="2023" name="Science">
        <title>Genome structures resolve the early diversification of teleost fishes.</title>
        <authorList>
            <person name="Parey E."/>
            <person name="Louis A."/>
            <person name="Montfort J."/>
            <person name="Bouchez O."/>
            <person name="Roques C."/>
            <person name="Iampietro C."/>
            <person name="Lluch J."/>
            <person name="Castinel A."/>
            <person name="Donnadieu C."/>
            <person name="Desvignes T."/>
            <person name="Floi Bucao C."/>
            <person name="Jouanno E."/>
            <person name="Wen M."/>
            <person name="Mejri S."/>
            <person name="Dirks R."/>
            <person name="Jansen H."/>
            <person name="Henkel C."/>
            <person name="Chen W.J."/>
            <person name="Zahm M."/>
            <person name="Cabau C."/>
            <person name="Klopp C."/>
            <person name="Thompson A.W."/>
            <person name="Robinson-Rechavi M."/>
            <person name="Braasch I."/>
            <person name="Lecointre G."/>
            <person name="Bobe J."/>
            <person name="Postlethwait J.H."/>
            <person name="Berthelot C."/>
            <person name="Roest Crollius H."/>
            <person name="Guiguen Y."/>
        </authorList>
    </citation>
    <scope>NUCLEOTIDE SEQUENCE</scope>
    <source>
        <strain evidence="2">Concon-B</strain>
    </source>
</reference>
<protein>
    <recommendedName>
        <fullName evidence="4">Leucine-rich repeat-containing protein 71</fullName>
    </recommendedName>
</protein>
<dbReference type="Pfam" id="PF13516">
    <property type="entry name" value="LRR_6"/>
    <property type="match status" value="4"/>
</dbReference>
<dbReference type="AlphaFoldDB" id="A0A9Q1DDJ2"/>
<dbReference type="InterPro" id="IPR032675">
    <property type="entry name" value="LRR_dom_sf"/>
</dbReference>
<dbReference type="OrthoDB" id="120976at2759"/>
<sequence>MKKRGVKTPKERQNSAIEDDPSRVAGPSVQDKSTVQNIDDYQCCGSLDVDFPEVCALLGMTEVPAVTQRKKTTASQNTEQSTMESSQSNVPNGEETTPWCPKPRLQVELENEEDPRSAREVRVLGWKVDERVTRALNKTLPCLTNLQQLHMWQVGLTGRTLSSLTNTVSLCSSLRTVALEGTPVPEQCFHLLMTEDSKLVHLSLRNNRIGEEGAQLIGGALSTARGANKSLLSLNMAFNSIGDAGAQHIAKGLRLNRTLLCLSLGFNHIGDDGASYLAEVLGPFSLSHEEIVERRKLLSRKDPQALSSDSSHAPSVPSSSSLERTATKGGKPAPKRSAARYANSISVPQPPPKKEEKQAANQAAGAAAKKEDQKNAKKGADAKVPRGRGLKSGGRERSLSALDTETSGSQSKIAEATEMVSPLLDTDAQHGQGRILLPGNNVLTSLNLSGNRLTERSLSLFLKAVKEQDDGGLLRLSLSRNRFPLLNCETYQKIQEVMKCKDPLSKNIPAAVREEQGRSAESQNLTDSGELGQNSTHKEGHRQTANKS</sequence>
<organism evidence="2 3">
    <name type="scientific">Conger conger</name>
    <name type="common">Conger eel</name>
    <name type="synonym">Muraena conger</name>
    <dbReference type="NCBI Taxonomy" id="82655"/>
    <lineage>
        <taxon>Eukaryota</taxon>
        <taxon>Metazoa</taxon>
        <taxon>Chordata</taxon>
        <taxon>Craniata</taxon>
        <taxon>Vertebrata</taxon>
        <taxon>Euteleostomi</taxon>
        <taxon>Actinopterygii</taxon>
        <taxon>Neopterygii</taxon>
        <taxon>Teleostei</taxon>
        <taxon>Anguilliformes</taxon>
        <taxon>Congridae</taxon>
        <taxon>Conger</taxon>
    </lineage>
</organism>
<dbReference type="Gene3D" id="3.80.10.10">
    <property type="entry name" value="Ribonuclease Inhibitor"/>
    <property type="match status" value="2"/>
</dbReference>
<dbReference type="InterPro" id="IPR001611">
    <property type="entry name" value="Leu-rich_rpt"/>
</dbReference>
<feature type="region of interest" description="Disordered" evidence="1">
    <location>
        <begin position="508"/>
        <end position="548"/>
    </location>
</feature>
<feature type="compositionally biased region" description="Polar residues" evidence="1">
    <location>
        <begin position="519"/>
        <end position="535"/>
    </location>
</feature>
<feature type="region of interest" description="Disordered" evidence="1">
    <location>
        <begin position="1"/>
        <end position="33"/>
    </location>
</feature>
<feature type="region of interest" description="Disordered" evidence="1">
    <location>
        <begin position="301"/>
        <end position="411"/>
    </location>
</feature>
<keyword evidence="3" id="KW-1185">Reference proteome</keyword>
<feature type="compositionally biased region" description="Basic and acidic residues" evidence="1">
    <location>
        <begin position="368"/>
        <end position="384"/>
    </location>
</feature>
<evidence type="ECO:0000256" key="1">
    <source>
        <dbReference type="SAM" id="MobiDB-lite"/>
    </source>
</evidence>
<evidence type="ECO:0008006" key="4">
    <source>
        <dbReference type="Google" id="ProtNLM"/>
    </source>
</evidence>
<name>A0A9Q1DDJ2_CONCO</name>
<feature type="compositionally biased region" description="Polar residues" evidence="1">
    <location>
        <begin position="401"/>
        <end position="411"/>
    </location>
</feature>